<proteinExistence type="predicted"/>
<dbReference type="AlphaFoldDB" id="A0A9W6YPP2"/>
<keyword evidence="2" id="KW-1185">Reference proteome</keyword>
<evidence type="ECO:0000313" key="2">
    <source>
        <dbReference type="Proteomes" id="UP001165121"/>
    </source>
</evidence>
<accession>A0A9W6YPP2</accession>
<sequence>MYVAPPNGIPNTKRWGCMWTHSWADKSLGNHLAYPLINLCLLFRRQSPLLAIHSYAWIFHIDSKNTKVDAIFTLGVIDSEGVETKYITRKKLRKFLRLPAKDKPEHDFMIVLTNDTIKEIERDIKRNDEPDNVGSAKAKRFLQTDRKSFKDNPALPDLEGYKNTVFKPELPDGLPMERDNEHLLSPRELRHVSSWSFSSFHLALRLRFWHGGSTGITASRGRVFAVHSIVKPRAIRLTAFPAGS</sequence>
<reference evidence="1" key="1">
    <citation type="submission" date="2023-04" db="EMBL/GenBank/DDBJ databases">
        <title>Phytophthora fragariaefolia NBRC 109709.</title>
        <authorList>
            <person name="Ichikawa N."/>
            <person name="Sato H."/>
            <person name="Tonouchi N."/>
        </authorList>
    </citation>
    <scope>NUCLEOTIDE SEQUENCE</scope>
    <source>
        <strain evidence="1">NBRC 109709</strain>
    </source>
</reference>
<dbReference type="OrthoDB" id="143592at2759"/>
<comment type="caution">
    <text evidence="1">The sequence shown here is derived from an EMBL/GenBank/DDBJ whole genome shotgun (WGS) entry which is preliminary data.</text>
</comment>
<protein>
    <submittedName>
        <fullName evidence="1">Unnamed protein product</fullName>
    </submittedName>
</protein>
<evidence type="ECO:0000313" key="1">
    <source>
        <dbReference type="EMBL" id="GMG15664.1"/>
    </source>
</evidence>
<dbReference type="EMBL" id="BSXT01018895">
    <property type="protein sequence ID" value="GMG15664.1"/>
    <property type="molecule type" value="Genomic_DNA"/>
</dbReference>
<gene>
    <name evidence="1" type="ORF">Pfra01_002951700</name>
</gene>
<name>A0A9W6YPP2_9STRA</name>
<dbReference type="Proteomes" id="UP001165121">
    <property type="component" value="Unassembled WGS sequence"/>
</dbReference>
<organism evidence="1 2">
    <name type="scientific">Phytophthora fragariaefolia</name>
    <dbReference type="NCBI Taxonomy" id="1490495"/>
    <lineage>
        <taxon>Eukaryota</taxon>
        <taxon>Sar</taxon>
        <taxon>Stramenopiles</taxon>
        <taxon>Oomycota</taxon>
        <taxon>Peronosporomycetes</taxon>
        <taxon>Peronosporales</taxon>
        <taxon>Peronosporaceae</taxon>
        <taxon>Phytophthora</taxon>
    </lineage>
</organism>